<dbReference type="CDD" id="cd00118">
    <property type="entry name" value="LysM"/>
    <property type="match status" value="1"/>
</dbReference>
<feature type="region of interest" description="Disordered" evidence="2">
    <location>
        <begin position="103"/>
        <end position="207"/>
    </location>
</feature>
<dbReference type="EMBL" id="FWXR01000001">
    <property type="protein sequence ID" value="SMC37693.1"/>
    <property type="molecule type" value="Genomic_DNA"/>
</dbReference>
<dbReference type="SMART" id="SM00257">
    <property type="entry name" value="LysM"/>
    <property type="match status" value="1"/>
</dbReference>
<dbReference type="AlphaFoldDB" id="A0A1W1YNH7"/>
<accession>A0A1W1YNH7</accession>
<gene>
    <name evidence="4" type="ORF">SAMN06297251_101505</name>
</gene>
<dbReference type="PANTHER" id="PTHR21666">
    <property type="entry name" value="PEPTIDASE-RELATED"/>
    <property type="match status" value="1"/>
</dbReference>
<sequence length="471" mass="47972">MRIRVLRPITYRQGLTSAIIVAAGLSAGCSSDVARFDDGFYTGAVPQASAPSQVASNDMYGAGGTTNYPANIDRTTTGSITPAGGQMAGANAGYGGYPAPTANAAPAGQVQSSQLPLPPGNQRTAPSDVFGATSTASAPQQGGYPANPAEMAAQANNTQRGAPPTTLQAQARHLAMPSQRPSQPTSNSPSASPQVASNSSGRTVQVESGDTLSAIARRSGVSASAIREANGLSGDTIRLGQKLVIPTGRPGSAVAPSGQTSVASNAPKPYTKPESGPAAKSPQAIDERQTASVTTPEASSGKSGRPHAATAQSSPAQETRVANVAPKETVSAAAKEGSGASAPAESGISRFRWPVQGRVLARYGDKVGSRRNDGLNISVPRGTPVKAAENGVVIYAGDGLKEFGNTVLVKHSDGLVTVYGHADKLNVKRGDKVQRGQEIALSGMSGDTDTPQLHFEVRKDSAPVDPSKFLN</sequence>
<dbReference type="InterPro" id="IPR011055">
    <property type="entry name" value="Dup_hybrid_motif"/>
</dbReference>
<feature type="compositionally biased region" description="Polar residues" evidence="2">
    <location>
        <begin position="179"/>
        <end position="207"/>
    </location>
</feature>
<evidence type="ECO:0000256" key="2">
    <source>
        <dbReference type="SAM" id="MobiDB-lite"/>
    </source>
</evidence>
<dbReference type="Pfam" id="PF01476">
    <property type="entry name" value="LysM"/>
    <property type="match status" value="1"/>
</dbReference>
<dbReference type="Proteomes" id="UP000192656">
    <property type="component" value="Unassembled WGS sequence"/>
</dbReference>
<dbReference type="STRING" id="937218.SAMN06297251_101505"/>
<organism evidence="4 5">
    <name type="scientific">Fulvimarina manganoxydans</name>
    <dbReference type="NCBI Taxonomy" id="937218"/>
    <lineage>
        <taxon>Bacteria</taxon>
        <taxon>Pseudomonadati</taxon>
        <taxon>Pseudomonadota</taxon>
        <taxon>Alphaproteobacteria</taxon>
        <taxon>Hyphomicrobiales</taxon>
        <taxon>Aurantimonadaceae</taxon>
        <taxon>Fulvimarina</taxon>
    </lineage>
</organism>
<dbReference type="OrthoDB" id="9795421at2"/>
<keyword evidence="5" id="KW-1185">Reference proteome</keyword>
<feature type="region of interest" description="Disordered" evidence="2">
    <location>
        <begin position="248"/>
        <end position="323"/>
    </location>
</feature>
<name>A0A1W1YNH7_9HYPH</name>
<evidence type="ECO:0000313" key="4">
    <source>
        <dbReference type="EMBL" id="SMC37693.1"/>
    </source>
</evidence>
<evidence type="ECO:0000256" key="1">
    <source>
        <dbReference type="ARBA" id="ARBA00038420"/>
    </source>
</evidence>
<dbReference type="Gene3D" id="2.70.70.10">
    <property type="entry name" value="Glucose Permease (Domain IIA)"/>
    <property type="match status" value="1"/>
</dbReference>
<feature type="compositionally biased region" description="Polar residues" evidence="2">
    <location>
        <begin position="154"/>
        <end position="169"/>
    </location>
</feature>
<dbReference type="InterPro" id="IPR018392">
    <property type="entry name" value="LysM"/>
</dbReference>
<dbReference type="Gene3D" id="3.10.350.10">
    <property type="entry name" value="LysM domain"/>
    <property type="match status" value="1"/>
</dbReference>
<dbReference type="InterPro" id="IPR050570">
    <property type="entry name" value="Cell_wall_metabolism_enzyme"/>
</dbReference>
<comment type="similarity">
    <text evidence="1">Belongs to the E.coli NlpD/Haemophilus LppB family.</text>
</comment>
<feature type="domain" description="LysM" evidence="3">
    <location>
        <begin position="202"/>
        <end position="245"/>
    </location>
</feature>
<dbReference type="InterPro" id="IPR036779">
    <property type="entry name" value="LysM_dom_sf"/>
</dbReference>
<dbReference type="SUPFAM" id="SSF54106">
    <property type="entry name" value="LysM domain"/>
    <property type="match status" value="1"/>
</dbReference>
<dbReference type="SUPFAM" id="SSF51261">
    <property type="entry name" value="Duplicated hybrid motif"/>
    <property type="match status" value="1"/>
</dbReference>
<dbReference type="PROSITE" id="PS51257">
    <property type="entry name" value="PROKAR_LIPOPROTEIN"/>
    <property type="match status" value="1"/>
</dbReference>
<evidence type="ECO:0000259" key="3">
    <source>
        <dbReference type="PROSITE" id="PS51782"/>
    </source>
</evidence>
<evidence type="ECO:0000313" key="5">
    <source>
        <dbReference type="Proteomes" id="UP000192656"/>
    </source>
</evidence>
<dbReference type="RefSeq" id="WP_084408367.1">
    <property type="nucleotide sequence ID" value="NZ_FWXR01000001.1"/>
</dbReference>
<dbReference type="Pfam" id="PF01551">
    <property type="entry name" value="Peptidase_M23"/>
    <property type="match status" value="1"/>
</dbReference>
<dbReference type="GO" id="GO:0004222">
    <property type="term" value="F:metalloendopeptidase activity"/>
    <property type="evidence" value="ECO:0007669"/>
    <property type="project" value="TreeGrafter"/>
</dbReference>
<reference evidence="4 5" key="1">
    <citation type="submission" date="2017-04" db="EMBL/GenBank/DDBJ databases">
        <authorList>
            <person name="Afonso C.L."/>
            <person name="Miller P.J."/>
            <person name="Scott M.A."/>
            <person name="Spackman E."/>
            <person name="Goraichik I."/>
            <person name="Dimitrov K.M."/>
            <person name="Suarez D.L."/>
            <person name="Swayne D.E."/>
        </authorList>
    </citation>
    <scope>NUCLEOTIDE SEQUENCE [LARGE SCALE GENOMIC DNA]</scope>
    <source>
        <strain evidence="4 5">CGMCC 1.10972</strain>
    </source>
</reference>
<dbReference type="InterPro" id="IPR016047">
    <property type="entry name" value="M23ase_b-sheet_dom"/>
</dbReference>
<dbReference type="PANTHER" id="PTHR21666:SF263">
    <property type="entry name" value="MUREIN HYDROLASE ACTIVATOR NLPD"/>
    <property type="match status" value="1"/>
</dbReference>
<dbReference type="PROSITE" id="PS51782">
    <property type="entry name" value="LYSM"/>
    <property type="match status" value="1"/>
</dbReference>
<protein>
    <submittedName>
        <fullName evidence="4">Murein DD-endopeptidase MepM and murein hydrolase activator NlpD, contain LysM domain</fullName>
    </submittedName>
</protein>
<keyword evidence="4" id="KW-0378">Hydrolase</keyword>
<proteinExistence type="inferred from homology"/>
<dbReference type="CDD" id="cd12797">
    <property type="entry name" value="M23_peptidase"/>
    <property type="match status" value="1"/>
</dbReference>
<feature type="compositionally biased region" description="Polar residues" evidence="2">
    <location>
        <begin position="290"/>
        <end position="302"/>
    </location>
</feature>
<feature type="compositionally biased region" description="Polar residues" evidence="2">
    <location>
        <begin position="110"/>
        <end position="125"/>
    </location>
</feature>